<dbReference type="PANTHER" id="PTHR31902:SF22">
    <property type="entry name" value="SLL1203 PROTEIN"/>
    <property type="match status" value="1"/>
</dbReference>
<name>A0A7G9R9Y3_9ACTN</name>
<reference evidence="1 2" key="1">
    <citation type="submission" date="2020-08" db="EMBL/GenBank/DDBJ databases">
        <title>Genome sequence of Nocardioides mesophilus KACC 16243T.</title>
        <authorList>
            <person name="Hyun D.-W."/>
            <person name="Bae J.-W."/>
        </authorList>
    </citation>
    <scope>NUCLEOTIDE SEQUENCE [LARGE SCALE GENOMIC DNA]</scope>
    <source>
        <strain evidence="1 2">KACC 16243</strain>
    </source>
</reference>
<dbReference type="KEGG" id="nmes:H9L09_18330"/>
<keyword evidence="2" id="KW-1185">Reference proteome</keyword>
<protein>
    <submittedName>
        <fullName evidence="1">Sucrase ferredoxin</fullName>
    </submittedName>
</protein>
<accession>A0A7G9R9Y3</accession>
<dbReference type="EMBL" id="CP060713">
    <property type="protein sequence ID" value="QNN52408.1"/>
    <property type="molecule type" value="Genomic_DNA"/>
</dbReference>
<proteinExistence type="predicted"/>
<gene>
    <name evidence="1" type="ORF">H9L09_18330</name>
</gene>
<dbReference type="Gene3D" id="3.40.30.10">
    <property type="entry name" value="Glutaredoxin"/>
    <property type="match status" value="1"/>
</dbReference>
<dbReference type="PANTHER" id="PTHR31902">
    <property type="entry name" value="ACTIN PATCHES DISTAL PROTEIN 1"/>
    <property type="match status" value="1"/>
</dbReference>
<dbReference type="CDD" id="cd03062">
    <property type="entry name" value="TRX_Fd_Sucrase"/>
    <property type="match status" value="1"/>
</dbReference>
<dbReference type="Proteomes" id="UP000515947">
    <property type="component" value="Chromosome"/>
</dbReference>
<dbReference type="InterPro" id="IPR036249">
    <property type="entry name" value="Thioredoxin-like_sf"/>
</dbReference>
<dbReference type="InterPro" id="IPR009737">
    <property type="entry name" value="Aim32/Apd1-like"/>
</dbReference>
<sequence length="311" mass="33234">MSGAFRCSVASEGDEEPIAGTASTVRAFLLVEAPGPWGVDAVTGSRLPPEVRSWLHDLPRAHRVRPLMIRGHGRQRRPGTRVFAAWCGDGAGGRPWLESAVLEDPRDLLDLPVHGLAAGSSTGLTTYDGPLLCVCTHGKHDACCAERGRPLCRALHEVAPEHTWEVSHIGGDRFAPNVLVLPEGLYYGRLAPEDAGELVESTLSGELDLAHLRGRSTLPFAVQAAEIYLRAQLGDRGSAAPELLAQERRGERTRVRLRLPGGTFDVEVETRPAPPRQLTCRATALSAPPAHRLLGIEAAVTPTTPGPGPGT</sequence>
<dbReference type="Pfam" id="PF06999">
    <property type="entry name" value="Suc_Fer-like"/>
    <property type="match status" value="1"/>
</dbReference>
<evidence type="ECO:0000313" key="2">
    <source>
        <dbReference type="Proteomes" id="UP000515947"/>
    </source>
</evidence>
<dbReference type="SUPFAM" id="SSF52833">
    <property type="entry name" value="Thioredoxin-like"/>
    <property type="match status" value="1"/>
</dbReference>
<dbReference type="AlphaFoldDB" id="A0A7G9R9Y3"/>
<organism evidence="1 2">
    <name type="scientific">Nocardioides mesophilus</name>
    <dbReference type="NCBI Taxonomy" id="433659"/>
    <lineage>
        <taxon>Bacteria</taxon>
        <taxon>Bacillati</taxon>
        <taxon>Actinomycetota</taxon>
        <taxon>Actinomycetes</taxon>
        <taxon>Propionibacteriales</taxon>
        <taxon>Nocardioidaceae</taxon>
        <taxon>Nocardioides</taxon>
    </lineage>
</organism>
<dbReference type="RefSeq" id="WP_187578250.1">
    <property type="nucleotide sequence ID" value="NZ_CP060713.1"/>
</dbReference>
<evidence type="ECO:0000313" key="1">
    <source>
        <dbReference type="EMBL" id="QNN52408.1"/>
    </source>
</evidence>